<organism evidence="5 6">
    <name type="scientific">Thanatephorus cucumeris (strain AG1-IB / isolate 7/3/14)</name>
    <name type="common">Lettuce bottom rot fungus</name>
    <name type="synonym">Rhizoctonia solani</name>
    <dbReference type="NCBI Taxonomy" id="1108050"/>
    <lineage>
        <taxon>Eukaryota</taxon>
        <taxon>Fungi</taxon>
        <taxon>Dikarya</taxon>
        <taxon>Basidiomycota</taxon>
        <taxon>Agaricomycotina</taxon>
        <taxon>Agaricomycetes</taxon>
        <taxon>Cantharellales</taxon>
        <taxon>Ceratobasidiaceae</taxon>
        <taxon>Rhizoctonia</taxon>
        <taxon>Rhizoctonia solani AG-1</taxon>
    </lineage>
</organism>
<feature type="compositionally biased region" description="Acidic residues" evidence="3">
    <location>
        <begin position="1747"/>
        <end position="1767"/>
    </location>
</feature>
<dbReference type="GO" id="GO:0005524">
    <property type="term" value="F:ATP binding"/>
    <property type="evidence" value="ECO:0007669"/>
    <property type="project" value="UniProtKB-KW"/>
</dbReference>
<feature type="compositionally biased region" description="Basic and acidic residues" evidence="3">
    <location>
        <begin position="1792"/>
        <end position="1817"/>
    </location>
</feature>
<feature type="compositionally biased region" description="Basic and acidic residues" evidence="3">
    <location>
        <begin position="1957"/>
        <end position="1966"/>
    </location>
</feature>
<dbReference type="OrthoDB" id="5186at2759"/>
<dbReference type="STRING" id="1108050.A0A0B7F3N5"/>
<evidence type="ECO:0000259" key="4">
    <source>
        <dbReference type="PROSITE" id="PS50234"/>
    </source>
</evidence>
<feature type="compositionally biased region" description="Acidic residues" evidence="3">
    <location>
        <begin position="1775"/>
        <end position="1785"/>
    </location>
</feature>
<evidence type="ECO:0000256" key="1">
    <source>
        <dbReference type="ARBA" id="ARBA00022741"/>
    </source>
</evidence>
<dbReference type="PANTHER" id="PTHR48103:SF2">
    <property type="entry name" value="MIDASIN"/>
    <property type="match status" value="1"/>
</dbReference>
<evidence type="ECO:0000256" key="3">
    <source>
        <dbReference type="SAM" id="MobiDB-lite"/>
    </source>
</evidence>
<feature type="compositionally biased region" description="Basic and acidic residues" evidence="3">
    <location>
        <begin position="1920"/>
        <end position="1930"/>
    </location>
</feature>
<feature type="compositionally biased region" description="Basic and acidic residues" evidence="3">
    <location>
        <begin position="1827"/>
        <end position="1842"/>
    </location>
</feature>
<name>A0A0B7F3N5_THACB</name>
<dbReference type="GO" id="GO:0005634">
    <property type="term" value="C:nucleus"/>
    <property type="evidence" value="ECO:0007669"/>
    <property type="project" value="TreeGrafter"/>
</dbReference>
<reference evidence="5 6" key="1">
    <citation type="submission" date="2014-11" db="EMBL/GenBank/DDBJ databases">
        <authorList>
            <person name="Wibberg Daniel"/>
        </authorList>
    </citation>
    <scope>NUCLEOTIDE SEQUENCE [LARGE SCALE GENOMIC DNA]</scope>
    <source>
        <strain evidence="5">Rhizoctonia solani AG1-IB 7/3/14</strain>
    </source>
</reference>
<feature type="compositionally biased region" description="Acidic residues" evidence="3">
    <location>
        <begin position="1905"/>
        <end position="1919"/>
    </location>
</feature>
<feature type="compositionally biased region" description="Basic and acidic residues" evidence="3">
    <location>
        <begin position="2070"/>
        <end position="2080"/>
    </location>
</feature>
<evidence type="ECO:0000256" key="2">
    <source>
        <dbReference type="ARBA" id="ARBA00022840"/>
    </source>
</evidence>
<dbReference type="GO" id="GO:0030687">
    <property type="term" value="C:preribosome, large subunit precursor"/>
    <property type="evidence" value="ECO:0007669"/>
    <property type="project" value="TreeGrafter"/>
</dbReference>
<feature type="region of interest" description="Disordered" evidence="3">
    <location>
        <begin position="1681"/>
        <end position="2146"/>
    </location>
</feature>
<accession>A0A0B7F3N5</accession>
<dbReference type="GO" id="GO:0000027">
    <property type="term" value="P:ribosomal large subunit assembly"/>
    <property type="evidence" value="ECO:0007669"/>
    <property type="project" value="TreeGrafter"/>
</dbReference>
<evidence type="ECO:0000313" key="5">
    <source>
        <dbReference type="EMBL" id="CEL52125.1"/>
    </source>
</evidence>
<feature type="compositionally biased region" description="Polar residues" evidence="3">
    <location>
        <begin position="1976"/>
        <end position="1992"/>
    </location>
</feature>
<feature type="compositionally biased region" description="Basic and acidic residues" evidence="3">
    <location>
        <begin position="2124"/>
        <end position="2135"/>
    </location>
</feature>
<dbReference type="EMBL" id="LN679100">
    <property type="protein sequence ID" value="CEL52125.1"/>
    <property type="molecule type" value="Genomic_DNA"/>
</dbReference>
<dbReference type="GO" id="GO:0000055">
    <property type="term" value="P:ribosomal large subunit export from nucleus"/>
    <property type="evidence" value="ECO:0007669"/>
    <property type="project" value="TreeGrafter"/>
</dbReference>
<keyword evidence="2" id="KW-0067">ATP-binding</keyword>
<keyword evidence="6" id="KW-1185">Reference proteome</keyword>
<feature type="compositionally biased region" description="Polar residues" evidence="3">
    <location>
        <begin position="2040"/>
        <end position="2051"/>
    </location>
</feature>
<dbReference type="PROSITE" id="PS50234">
    <property type="entry name" value="VWFA"/>
    <property type="match status" value="1"/>
</dbReference>
<protein>
    <submittedName>
        <fullName evidence="5">Midasin</fullName>
    </submittedName>
</protein>
<keyword evidence="1" id="KW-0547">Nucleotide-binding</keyword>
<feature type="compositionally biased region" description="Basic and acidic residues" evidence="3">
    <location>
        <begin position="1999"/>
        <end position="2037"/>
    </location>
</feature>
<proteinExistence type="predicted"/>
<feature type="compositionally biased region" description="Acidic residues" evidence="3">
    <location>
        <begin position="1844"/>
        <end position="1865"/>
    </location>
</feature>
<feature type="compositionally biased region" description="Polar residues" evidence="3">
    <location>
        <begin position="2082"/>
        <end position="2096"/>
    </location>
</feature>
<feature type="compositionally biased region" description="Basic and acidic residues" evidence="3">
    <location>
        <begin position="1728"/>
        <end position="1746"/>
    </location>
</feature>
<dbReference type="InterPro" id="IPR002035">
    <property type="entry name" value="VWF_A"/>
</dbReference>
<feature type="domain" description="VWFA" evidence="4">
    <location>
        <begin position="2314"/>
        <end position="2523"/>
    </location>
</feature>
<evidence type="ECO:0000313" key="6">
    <source>
        <dbReference type="Proteomes" id="UP000059188"/>
    </source>
</evidence>
<dbReference type="SUPFAM" id="SSF53300">
    <property type="entry name" value="vWA-like"/>
    <property type="match status" value="1"/>
</dbReference>
<dbReference type="InterPro" id="IPR036465">
    <property type="entry name" value="vWFA_dom_sf"/>
</dbReference>
<dbReference type="Proteomes" id="UP000059188">
    <property type="component" value="Unassembled WGS sequence"/>
</dbReference>
<sequence>MDKSRLAWGGSGAVVTIPRYVRSIAPFVAALQTACQVALNAPDILSDARAVNLVQNLCNYANLLRRIGDAPYADFAAIQTVVQLVEGAFSEHGSATTHFQQALEMTNKMVQDMRLNSGQGMLQLWSIMQQPTPVSQSVQELISRIAVGLNSSSDADGRKEGLELIAMLYIKESSELVDCAKKLTTIESRKTTKCTDEIMLDFDHQETSLSIAIIMSRVLRGTPTSQISDVFFDVACKTSSIDLRALSFLRLLLWEAELPATGPSNSPFLSQSSSLFLHNCSPQNIFASQLQWMRTCWQLPESQPTTPGPLSALMSIEYPACLTRCDPSSVLLGSYDQYRERIQTQGLRIKAQAHLPPSERLFSFAVLWVHCISLVGIHFIYVDHTLTHTQIVVPFSSELTEEERSQFIRIQENLRYTIDDRSACLVMSDLILCLQKCSCTLLVQMTQKHLSDLSNSLSLPAEGSIDATAFVGEAWVRSSYMLLELYFPDVAMDPLGGQDGRRRLWKAQLEWFELYAPTLELGQQLELGVDHEPGLRHLYDQIREARKQYGQLKATILRGPEHLQQLAEMFAETHAFLAQAIERSRIFQLIKGLKSKVANAQIQEELVQQTVANFLRRLGQNYPTLSDIVAPLEYALQQLKFGLSLYASSSVQVGSNRSGISVAAQSLVQRPSVRAAQSILTFDLATISPAVHLAVSSSEWIIAQISALLLSKSAQKMPRLALRPLIKLYNSFLDLWLSQKAREVRLEEEARSLYKHNTVDNVGKSEEEEMEREFNELFPSFGDILDDTSSTAAHATHEIARNVMSVTNKDIAEIYQLHISWAMLQSASQSAASHIYSTHSRLTKDHMARIVRSYRGSLDASVDTASFLRQVEMLQSSRNHFESSVTPDFNFYQDYSVLEMSKAARLLDDFRTRLDTLITEWPDQMVLQHLRERCQAIQHLRLDTPLAKVLSALEQLLLHTADWETYANKENSLKTQQQQLTDLIIEWRRVELKSWSTLLDRELASSANSVSSWWPRLYESIVGVVASFNSDSTKVSNHLEQLVPLLDSYLTQSPLGQFESRLILLQSFAELTGQLSQGSTSANLFSSISDTVNNLCVQYLALLPLARESLKKQRATIDKDVGDFIKLASWKDTNVHALKQSAQKTHHVLYKCVRKFRDIIRQPVSHLVSSVESSDLSAYNNSSADSHFPELKVLPITQLVAEPSSPLQNINILLALEKYQGYAGDRGEQLVINKGVVPIHGLASRIISEAKELADTPIPKSEAPERHIKALVSRKRRAWADLLKELKRLGLSGAITTDALAQHEDRVSLLSLYIDPKNGRVFSEAISKTNLQFSKLLEIMPRMRAALPHHHSDISTRDFQRACNLAESSFSYVIEARNILKASLAAYNQLYTQMGRIIDIRALVTEGDPVAGVGGQFLGSLHLIQIAVAEIHASLVELVKDISQFDSVTGTSTVPTPIKELLDCKIAKSAEIMDSVVSLVERGGLLETPVWTRDEAKTFDDARAFISDIKTTMSDISDDPSIPARLLQPICGWLRSLEVPAQPDYIAPGSHETSPFVDEVIGKLLTGMQTIVTSENLTVGLLNEDEIPDKAIRTAAEHTRRVASVLRIPDIEQALELFVARIAHMNGRQIGYSIDRLVPFLQVYAKLACKGLAETLAWLGSISRLTITLASTIQNIMERGFCKPPSAQDEGADSKTSQDLTEGTGMGEGSGAEDISNQIEDESQVEGLKGEDDSGGKDDGNDKDAIEMSEDFAGDMEDVSGDEDQDDDSKSGSDADPEERIEDLDSAGSNAVDEKLWNDETASEKPEGQDQAGEDKNTGSNEQSETAAKEDKPQQSKEKPNTDESGEPTEDDGIEEGEEGMEEQTEQASDGRKMDDFVPEANTLDLPDDINLGLDDDKEASDTENGIEDEDTVMEDSESADGHDENHEPDSASQETADDATEADRDFAADDGAVSDGSREEGDGQRDAASGRQDTEGANDQGNNTSGMDNQVGSGGHQGEGKDMVDDQNERDPGDEHAPETKRDVPAENESSDRAAGEKGTQTGSQGVSQRSEQRSNRELPNPLRSLGDASKEIQRRVDEILSQQDTPSMQPNPTQDGGEVEYMQHDDEDQEMQALGPSNEADETIKLRDLRIDETPSGAPQDDLTTDMDMEMDIMHPPNNVKQESAEASDHSLEAALTAEEVYHLRNERHDPTRNSATSPETTAKREIEIEEDTPLDSTKVERAVAEWQAGGNPIKDAEDVWRLYENLTQDSSHALCEQLRLILAPTRATRLRGDFRTGKRLNMKKLVPYVASDFTRDKIWLRRTRPAAREYQVLLAVDDSRSMARDSHTIHLTRQALALVSRALEKLEVGELALARFGCEMEVVHEFGAGVLQGGAALSKFTFNQPTTDVLRLIESSLDLLRSARERGTSSSSADLWQLEIVISDGICQDHERLRTILRRAEEERVMVVFVVVDAPASSGSQESSIISMLQPTVKMVNGKMDIQMERYLDTFPFRYFVVLRDVDALPSVLAGTLRQFFERISED</sequence>
<dbReference type="PANTHER" id="PTHR48103">
    <property type="entry name" value="MIDASIN-RELATED"/>
    <property type="match status" value="1"/>
</dbReference>
<gene>
    <name evidence="5" type="ORF">RSOLAG1IB_00663</name>
</gene>